<comment type="subcellular location">
    <subcellularLocation>
        <location evidence="2">Membrane</location>
    </subcellularLocation>
</comment>
<dbReference type="Gene3D" id="6.10.340.10">
    <property type="match status" value="1"/>
</dbReference>
<feature type="domain" description="HAMP" evidence="12">
    <location>
        <begin position="218"/>
        <end position="271"/>
    </location>
</feature>
<keyword evidence="4" id="KW-0597">Phosphoprotein</keyword>
<proteinExistence type="predicted"/>
<comment type="catalytic activity">
    <reaction evidence="1">
        <text>ATP + protein L-histidine = ADP + protein N-phospho-L-histidine.</text>
        <dbReference type="EC" id="2.7.13.3"/>
    </reaction>
</comment>
<dbReference type="InterPro" id="IPR003660">
    <property type="entry name" value="HAMP_dom"/>
</dbReference>
<evidence type="ECO:0000256" key="4">
    <source>
        <dbReference type="ARBA" id="ARBA00022553"/>
    </source>
</evidence>
<evidence type="ECO:0000256" key="9">
    <source>
        <dbReference type="ARBA" id="ARBA00023012"/>
    </source>
</evidence>
<reference evidence="13" key="1">
    <citation type="journal article" date="2020" name="mSystems">
        <title>Genome- and Community-Level Interaction Insights into Carbon Utilization and Element Cycling Functions of Hydrothermarchaeota in Hydrothermal Sediment.</title>
        <authorList>
            <person name="Zhou Z."/>
            <person name="Liu Y."/>
            <person name="Xu W."/>
            <person name="Pan J."/>
            <person name="Luo Z.H."/>
            <person name="Li M."/>
        </authorList>
    </citation>
    <scope>NUCLEOTIDE SEQUENCE [LARGE SCALE GENOMIC DNA]</scope>
    <source>
        <strain evidence="13">HyVt-346</strain>
    </source>
</reference>
<dbReference type="AlphaFoldDB" id="A0A7V1CXU3"/>
<evidence type="ECO:0000256" key="1">
    <source>
        <dbReference type="ARBA" id="ARBA00000085"/>
    </source>
</evidence>
<keyword evidence="6 10" id="KW-0812">Transmembrane</keyword>
<feature type="transmembrane region" description="Helical" evidence="10">
    <location>
        <begin position="197"/>
        <end position="217"/>
    </location>
</feature>
<dbReference type="Pfam" id="PF02518">
    <property type="entry name" value="HATPase_c"/>
    <property type="match status" value="1"/>
</dbReference>
<dbReference type="SMART" id="SM00387">
    <property type="entry name" value="HATPase_c"/>
    <property type="match status" value="1"/>
</dbReference>
<evidence type="ECO:0000259" key="11">
    <source>
        <dbReference type="PROSITE" id="PS50109"/>
    </source>
</evidence>
<keyword evidence="10" id="KW-0472">Membrane</keyword>
<dbReference type="EC" id="2.7.13.3" evidence="3"/>
<keyword evidence="9" id="KW-0902">Two-component regulatory system</keyword>
<dbReference type="SUPFAM" id="SSF158472">
    <property type="entry name" value="HAMP domain-like"/>
    <property type="match status" value="1"/>
</dbReference>
<feature type="domain" description="Histidine kinase" evidence="11">
    <location>
        <begin position="279"/>
        <end position="481"/>
    </location>
</feature>
<keyword evidence="7" id="KW-0418">Kinase</keyword>
<evidence type="ECO:0000256" key="6">
    <source>
        <dbReference type="ARBA" id="ARBA00022692"/>
    </source>
</evidence>
<dbReference type="InterPro" id="IPR036890">
    <property type="entry name" value="HATPase_C_sf"/>
</dbReference>
<dbReference type="PANTHER" id="PTHR45436">
    <property type="entry name" value="SENSOR HISTIDINE KINASE YKOH"/>
    <property type="match status" value="1"/>
</dbReference>
<dbReference type="PROSITE" id="PS50109">
    <property type="entry name" value="HIS_KIN"/>
    <property type="match status" value="1"/>
</dbReference>
<dbReference type="PROSITE" id="PS50885">
    <property type="entry name" value="HAMP"/>
    <property type="match status" value="1"/>
</dbReference>
<dbReference type="InterPro" id="IPR003594">
    <property type="entry name" value="HATPase_dom"/>
</dbReference>
<name>A0A7V1CXU3_9GAMM</name>
<dbReference type="PANTHER" id="PTHR45436:SF8">
    <property type="entry name" value="HISTIDINE KINASE"/>
    <property type="match status" value="1"/>
</dbReference>
<dbReference type="GO" id="GO:0000155">
    <property type="term" value="F:phosphorelay sensor kinase activity"/>
    <property type="evidence" value="ECO:0007669"/>
    <property type="project" value="InterPro"/>
</dbReference>
<evidence type="ECO:0000259" key="12">
    <source>
        <dbReference type="PROSITE" id="PS50885"/>
    </source>
</evidence>
<feature type="transmembrane region" description="Helical" evidence="10">
    <location>
        <begin position="56"/>
        <end position="79"/>
    </location>
</feature>
<sequence length="481" mass="54231">MFTLHGYAKSYSNSMPEFILKPFAGWAIALLKSKIMPVNDSIWRQFDPRNSSVWRLTLGFAVIMAVMLALTVVLIYQLLLGEQSRQVERRLAAEQVRIEGLASEFSADSFFAQLEVFRSEGDLLIFWQSESEQSQQLSFLPENIPTLPRTVVFPVLDAQRGQIRLLTTGIVQTQHGDIVLATATEHLQRLIVEFKTIALWACLISLLLTGVFGYIFARRHLRRVHYFNNTAEQVQNGDLSARIKHHQKGDEFDRLGAHINTMLDALEENFALVQGITDNIAHDLKTPLTRLRLNLEQQALRHPEMGVDIEQLDTIINTFDAMLKLTRLEHGKFPMAMQQVDCQLLLTDLIEMLQPSAEQQQQTIKLDSHGVMHLQGDKNLLFQALFNLLDNAIKYAGIGASIVIYSDPRSITISDSGKGVSQEQLTQLTKRFYRADPARQYEGFGLGLATVQAICSRHQLQLNLHSDSDGFSASILLSDSA</sequence>
<keyword evidence="8 10" id="KW-1133">Transmembrane helix</keyword>
<dbReference type="SUPFAM" id="SSF47384">
    <property type="entry name" value="Homodimeric domain of signal transducing histidine kinase"/>
    <property type="match status" value="1"/>
</dbReference>
<dbReference type="InterPro" id="IPR050428">
    <property type="entry name" value="TCS_sensor_his_kinase"/>
</dbReference>
<gene>
    <name evidence="13" type="ORF">ENH88_06840</name>
</gene>
<dbReference type="Pfam" id="PF00672">
    <property type="entry name" value="HAMP"/>
    <property type="match status" value="1"/>
</dbReference>
<dbReference type="GO" id="GO:0005886">
    <property type="term" value="C:plasma membrane"/>
    <property type="evidence" value="ECO:0007669"/>
    <property type="project" value="TreeGrafter"/>
</dbReference>
<evidence type="ECO:0000256" key="7">
    <source>
        <dbReference type="ARBA" id="ARBA00022777"/>
    </source>
</evidence>
<evidence type="ECO:0000256" key="2">
    <source>
        <dbReference type="ARBA" id="ARBA00004370"/>
    </source>
</evidence>
<dbReference type="InterPro" id="IPR005467">
    <property type="entry name" value="His_kinase_dom"/>
</dbReference>
<dbReference type="SUPFAM" id="SSF55874">
    <property type="entry name" value="ATPase domain of HSP90 chaperone/DNA topoisomerase II/histidine kinase"/>
    <property type="match status" value="1"/>
</dbReference>
<dbReference type="EMBL" id="DRGM01000076">
    <property type="protein sequence ID" value="HEA16150.1"/>
    <property type="molecule type" value="Genomic_DNA"/>
</dbReference>
<comment type="caution">
    <text evidence="13">The sequence shown here is derived from an EMBL/GenBank/DDBJ whole genome shotgun (WGS) entry which is preliminary data.</text>
</comment>
<dbReference type="SMART" id="SM00304">
    <property type="entry name" value="HAMP"/>
    <property type="match status" value="1"/>
</dbReference>
<dbReference type="Proteomes" id="UP000886188">
    <property type="component" value="Unassembled WGS sequence"/>
</dbReference>
<evidence type="ECO:0000313" key="13">
    <source>
        <dbReference type="EMBL" id="HEA16150.1"/>
    </source>
</evidence>
<dbReference type="InterPro" id="IPR003661">
    <property type="entry name" value="HisK_dim/P_dom"/>
</dbReference>
<protein>
    <recommendedName>
        <fullName evidence="3">histidine kinase</fullName>
        <ecNumber evidence="3">2.7.13.3</ecNumber>
    </recommendedName>
</protein>
<dbReference type="InterPro" id="IPR036097">
    <property type="entry name" value="HisK_dim/P_sf"/>
</dbReference>
<evidence type="ECO:0000256" key="10">
    <source>
        <dbReference type="SAM" id="Phobius"/>
    </source>
</evidence>
<organism evidence="13">
    <name type="scientific">Pseudoalteromonas prydzensis</name>
    <dbReference type="NCBI Taxonomy" id="182141"/>
    <lineage>
        <taxon>Bacteria</taxon>
        <taxon>Pseudomonadati</taxon>
        <taxon>Pseudomonadota</taxon>
        <taxon>Gammaproteobacteria</taxon>
        <taxon>Alteromonadales</taxon>
        <taxon>Pseudoalteromonadaceae</taxon>
        <taxon>Pseudoalteromonas</taxon>
    </lineage>
</organism>
<dbReference type="CDD" id="cd00075">
    <property type="entry name" value="HATPase"/>
    <property type="match status" value="1"/>
</dbReference>
<accession>A0A7V1CXU3</accession>
<evidence type="ECO:0000256" key="8">
    <source>
        <dbReference type="ARBA" id="ARBA00022989"/>
    </source>
</evidence>
<evidence type="ECO:0000256" key="5">
    <source>
        <dbReference type="ARBA" id="ARBA00022679"/>
    </source>
</evidence>
<dbReference type="CDD" id="cd06225">
    <property type="entry name" value="HAMP"/>
    <property type="match status" value="1"/>
</dbReference>
<dbReference type="CDD" id="cd00082">
    <property type="entry name" value="HisKA"/>
    <property type="match status" value="1"/>
</dbReference>
<keyword evidence="5" id="KW-0808">Transferase</keyword>
<evidence type="ECO:0000256" key="3">
    <source>
        <dbReference type="ARBA" id="ARBA00012438"/>
    </source>
</evidence>
<dbReference type="Gene3D" id="3.30.565.10">
    <property type="entry name" value="Histidine kinase-like ATPase, C-terminal domain"/>
    <property type="match status" value="1"/>
</dbReference>